<dbReference type="OrthoDB" id="57037at2759"/>
<reference evidence="1" key="2">
    <citation type="submission" date="2021-04" db="EMBL/GenBank/DDBJ databases">
        <authorList>
            <person name="Podell S."/>
        </authorList>
    </citation>
    <scope>NUCLEOTIDE SEQUENCE</scope>
    <source>
        <strain evidence="1">Hildebrandi</strain>
    </source>
</reference>
<dbReference type="EMBL" id="JAGRRH010000004">
    <property type="protein sequence ID" value="KAG7371094.1"/>
    <property type="molecule type" value="Genomic_DNA"/>
</dbReference>
<comment type="caution">
    <text evidence="1">The sequence shown here is derived from an EMBL/GenBank/DDBJ whole genome shotgun (WGS) entry which is preliminary data.</text>
</comment>
<name>A0A9K3LZQ2_9STRA</name>
<organism evidence="1 2">
    <name type="scientific">Nitzschia inconspicua</name>
    <dbReference type="NCBI Taxonomy" id="303405"/>
    <lineage>
        <taxon>Eukaryota</taxon>
        <taxon>Sar</taxon>
        <taxon>Stramenopiles</taxon>
        <taxon>Ochrophyta</taxon>
        <taxon>Bacillariophyta</taxon>
        <taxon>Bacillariophyceae</taxon>
        <taxon>Bacillariophycidae</taxon>
        <taxon>Bacillariales</taxon>
        <taxon>Bacillariaceae</taxon>
        <taxon>Nitzschia</taxon>
    </lineage>
</organism>
<keyword evidence="2" id="KW-1185">Reference proteome</keyword>
<protein>
    <submittedName>
        <fullName evidence="1">Uncharacterized protein</fullName>
    </submittedName>
</protein>
<evidence type="ECO:0000313" key="1">
    <source>
        <dbReference type="EMBL" id="KAG7371094.1"/>
    </source>
</evidence>
<accession>A0A9K3LZQ2</accession>
<dbReference type="Proteomes" id="UP000693970">
    <property type="component" value="Unassembled WGS sequence"/>
</dbReference>
<reference evidence="1" key="1">
    <citation type="journal article" date="2021" name="Sci. Rep.">
        <title>Diploid genomic architecture of Nitzschia inconspicua, an elite biomass production diatom.</title>
        <authorList>
            <person name="Oliver A."/>
            <person name="Podell S."/>
            <person name="Pinowska A."/>
            <person name="Traller J.C."/>
            <person name="Smith S.R."/>
            <person name="McClure R."/>
            <person name="Beliaev A."/>
            <person name="Bohutskyi P."/>
            <person name="Hill E.A."/>
            <person name="Rabines A."/>
            <person name="Zheng H."/>
            <person name="Allen L.Z."/>
            <person name="Kuo A."/>
            <person name="Grigoriev I.V."/>
            <person name="Allen A.E."/>
            <person name="Hazlebeck D."/>
            <person name="Allen E.E."/>
        </authorList>
    </citation>
    <scope>NUCLEOTIDE SEQUENCE</scope>
    <source>
        <strain evidence="1">Hildebrandi</strain>
    </source>
</reference>
<proteinExistence type="predicted"/>
<dbReference type="AlphaFoldDB" id="A0A9K3LZQ2"/>
<sequence length="101" mass="11133">MKCLKSSSLCSLYYYYFITAVPIKYLQPTSSRKTLGCYKSPAGKYKLSLQAITENAMGKTALVAKSVLDPKCIVTTKPWLICPPIPNDALKASRNVLQVVV</sequence>
<evidence type="ECO:0000313" key="2">
    <source>
        <dbReference type="Proteomes" id="UP000693970"/>
    </source>
</evidence>
<gene>
    <name evidence="1" type="ORF">IV203_019664</name>
</gene>